<dbReference type="PANTHER" id="PTHR44591:SF21">
    <property type="entry name" value="TWO-COMPONENT RESPONSE REGULATOR"/>
    <property type="match status" value="1"/>
</dbReference>
<accession>A0A1P8F9K9</accession>
<feature type="modified residue" description="4-aspartylphosphate" evidence="2">
    <location>
        <position position="58"/>
    </location>
</feature>
<dbReference type="SUPFAM" id="SSF52172">
    <property type="entry name" value="CheY-like"/>
    <property type="match status" value="1"/>
</dbReference>
<keyword evidence="5" id="KW-1185">Reference proteome</keyword>
<dbReference type="RefSeq" id="WP_076004704.1">
    <property type="nucleotide sequence ID" value="NZ_CP018258.1"/>
</dbReference>
<dbReference type="InterPro" id="IPR050595">
    <property type="entry name" value="Bact_response_regulator"/>
</dbReference>
<dbReference type="SMART" id="SM00448">
    <property type="entry name" value="REC"/>
    <property type="match status" value="1"/>
</dbReference>
<sequence>MTEKASGFRILVVEDEYSISEICKRTLTADGFDVSLATDGHIALRLISEQDYDLILVDVKMPNMTGIEMHYRLTNENPEAARRVIFATGDVFGDTLDAVAASGCLCLSKPFSPAELRCKVKQALGLDSRIVEGQN</sequence>
<dbReference type="InterPro" id="IPR011006">
    <property type="entry name" value="CheY-like_superfamily"/>
</dbReference>
<dbReference type="EMBL" id="CP018258">
    <property type="protein sequence ID" value="APV45122.1"/>
    <property type="molecule type" value="Genomic_DNA"/>
</dbReference>
<proteinExistence type="predicted"/>
<evidence type="ECO:0000256" key="1">
    <source>
        <dbReference type="ARBA" id="ARBA00022553"/>
    </source>
</evidence>
<dbReference type="Proteomes" id="UP000185934">
    <property type="component" value="Chromosome"/>
</dbReference>
<dbReference type="Pfam" id="PF00072">
    <property type="entry name" value="Response_reg"/>
    <property type="match status" value="1"/>
</dbReference>
<gene>
    <name evidence="4" type="ORF">Dform_01803</name>
</gene>
<dbReference type="AlphaFoldDB" id="A0A1P8F9K9"/>
<dbReference type="PANTHER" id="PTHR44591">
    <property type="entry name" value="STRESS RESPONSE REGULATOR PROTEIN 1"/>
    <property type="match status" value="1"/>
</dbReference>
<feature type="domain" description="Response regulatory" evidence="3">
    <location>
        <begin position="9"/>
        <end position="124"/>
    </location>
</feature>
<evidence type="ECO:0000256" key="2">
    <source>
        <dbReference type="PROSITE-ProRule" id="PRU00169"/>
    </source>
</evidence>
<dbReference type="KEGG" id="dfo:Dform_01803"/>
<evidence type="ECO:0000313" key="4">
    <source>
        <dbReference type="EMBL" id="APV45122.1"/>
    </source>
</evidence>
<reference evidence="5" key="1">
    <citation type="submission" date="2016-11" db="EMBL/GenBank/DDBJ databases">
        <title>Dehalogenimonas formicexedens sp. nov., a chlorinated alkane respiring bacterium isolated from contaminated groundwater.</title>
        <authorList>
            <person name="Key T.A."/>
            <person name="Bowman K.S."/>
            <person name="Lee I."/>
            <person name="Chun J."/>
            <person name="Albuquerque L."/>
            <person name="da Costa M.S."/>
            <person name="Rainey F.A."/>
            <person name="Moe W.M."/>
        </authorList>
    </citation>
    <scope>NUCLEOTIDE SEQUENCE [LARGE SCALE GENOMIC DNA]</scope>
    <source>
        <strain evidence="5">NSZ-14</strain>
    </source>
</reference>
<organism evidence="4 5">
    <name type="scientific">Dehalogenimonas formicexedens</name>
    <dbReference type="NCBI Taxonomy" id="1839801"/>
    <lineage>
        <taxon>Bacteria</taxon>
        <taxon>Bacillati</taxon>
        <taxon>Chloroflexota</taxon>
        <taxon>Dehalococcoidia</taxon>
        <taxon>Dehalococcoidales</taxon>
        <taxon>Dehalococcoidaceae</taxon>
        <taxon>Dehalogenimonas</taxon>
    </lineage>
</organism>
<evidence type="ECO:0000259" key="3">
    <source>
        <dbReference type="PROSITE" id="PS50110"/>
    </source>
</evidence>
<dbReference type="GO" id="GO:0000160">
    <property type="term" value="P:phosphorelay signal transduction system"/>
    <property type="evidence" value="ECO:0007669"/>
    <property type="project" value="InterPro"/>
</dbReference>
<dbReference type="PROSITE" id="PS50110">
    <property type="entry name" value="RESPONSE_REGULATORY"/>
    <property type="match status" value="1"/>
</dbReference>
<dbReference type="STRING" id="1839801.Dform_01803"/>
<keyword evidence="1 2" id="KW-0597">Phosphoprotein</keyword>
<dbReference type="OrthoDB" id="9814125at2"/>
<evidence type="ECO:0000313" key="5">
    <source>
        <dbReference type="Proteomes" id="UP000185934"/>
    </source>
</evidence>
<dbReference type="Gene3D" id="3.40.50.2300">
    <property type="match status" value="1"/>
</dbReference>
<protein>
    <submittedName>
        <fullName evidence="4">Response regulator receiver domain-containing protein</fullName>
    </submittedName>
</protein>
<name>A0A1P8F9K9_9CHLR</name>
<dbReference type="InterPro" id="IPR001789">
    <property type="entry name" value="Sig_transdc_resp-reg_receiver"/>
</dbReference>
<dbReference type="CDD" id="cd17546">
    <property type="entry name" value="REC_hyHK_CKI1_RcsC-like"/>
    <property type="match status" value="1"/>
</dbReference>